<dbReference type="EMBL" id="DUGC01000084">
    <property type="protein sequence ID" value="HIH10071.1"/>
    <property type="molecule type" value="Genomic_DNA"/>
</dbReference>
<proteinExistence type="predicted"/>
<accession>A0A7J4IX06</accession>
<dbReference type="Gene3D" id="3.20.20.70">
    <property type="entry name" value="Aldolase class I"/>
    <property type="match status" value="1"/>
</dbReference>
<dbReference type="PANTHER" id="PTHR10683">
    <property type="entry name" value="TRANSALDOLASE"/>
    <property type="match status" value="1"/>
</dbReference>
<dbReference type="Proteomes" id="UP000565078">
    <property type="component" value="Unassembled WGS sequence"/>
</dbReference>
<dbReference type="InterPro" id="IPR001585">
    <property type="entry name" value="TAL/FSA"/>
</dbReference>
<evidence type="ECO:0000313" key="3">
    <source>
        <dbReference type="Proteomes" id="UP000565078"/>
    </source>
</evidence>
<organism evidence="2 3">
    <name type="scientific">Candidatus Iainarchaeum sp</name>
    <dbReference type="NCBI Taxonomy" id="3101447"/>
    <lineage>
        <taxon>Archaea</taxon>
        <taxon>Candidatus Iainarchaeota</taxon>
        <taxon>Candidatus Iainarchaeia</taxon>
        <taxon>Candidatus Iainarchaeales</taxon>
        <taxon>Candidatus Iainarchaeaceae</taxon>
        <taxon>Candidatus Iainarchaeum</taxon>
    </lineage>
</organism>
<sequence length="272" mass="29511">MKFFLDSAILGEIEYLYNAGICDGITMNPSLVKKAVEGLKGSAEKATLESYITKALKIAKGTPVSLEVTELGAREMIAQGKALYKKFNPVAGNVYIKIPADPSFDGNDGKDLDGIFAISELHKAGIPVNCTLIFTPEQALAAAKAGANFVSPFAGRIDDMLRKGIGANFGKEDYYPASGLVRDDQLVEDNGIVSGIDLVGQTVKIFRQYGIKSEVLAASLRNARQVREAALVGADIATMPFNVFRELLIHKLTREGMEKFTKDTPEEFRKLV</sequence>
<gene>
    <name evidence="2" type="ORF">HA254_05390</name>
</gene>
<dbReference type="AlphaFoldDB" id="A0A7J4IX06"/>
<evidence type="ECO:0000256" key="1">
    <source>
        <dbReference type="ARBA" id="ARBA00023270"/>
    </source>
</evidence>
<dbReference type="PANTHER" id="PTHR10683:SF40">
    <property type="entry name" value="FRUCTOSE-6-PHOSPHATE ALDOLASE 1-RELATED"/>
    <property type="match status" value="1"/>
</dbReference>
<name>A0A7J4IX06_9ARCH</name>
<dbReference type="GO" id="GO:0005975">
    <property type="term" value="P:carbohydrate metabolic process"/>
    <property type="evidence" value="ECO:0007669"/>
    <property type="project" value="InterPro"/>
</dbReference>
<dbReference type="InterPro" id="IPR013785">
    <property type="entry name" value="Aldolase_TIM"/>
</dbReference>
<dbReference type="SUPFAM" id="SSF51569">
    <property type="entry name" value="Aldolase"/>
    <property type="match status" value="1"/>
</dbReference>
<protein>
    <submittedName>
        <fullName evidence="2">Transaldolase</fullName>
    </submittedName>
</protein>
<comment type="caution">
    <text evidence="2">The sequence shown here is derived from an EMBL/GenBank/DDBJ whole genome shotgun (WGS) entry which is preliminary data.</text>
</comment>
<evidence type="ECO:0000313" key="2">
    <source>
        <dbReference type="EMBL" id="HIH10071.1"/>
    </source>
</evidence>
<reference evidence="3" key="1">
    <citation type="journal article" date="2020" name="bioRxiv">
        <title>A rank-normalized archaeal taxonomy based on genome phylogeny resolves widespread incomplete and uneven classifications.</title>
        <authorList>
            <person name="Rinke C."/>
            <person name="Chuvochina M."/>
            <person name="Mussig A.J."/>
            <person name="Chaumeil P.-A."/>
            <person name="Waite D.W."/>
            <person name="Whitman W.B."/>
            <person name="Parks D.H."/>
            <person name="Hugenholtz P."/>
        </authorList>
    </citation>
    <scope>NUCLEOTIDE SEQUENCE [LARGE SCALE GENOMIC DNA]</scope>
</reference>
<keyword evidence="1" id="KW-0704">Schiff base</keyword>
<dbReference type="Pfam" id="PF00923">
    <property type="entry name" value="TAL_FSA"/>
    <property type="match status" value="1"/>
</dbReference>